<evidence type="ECO:0000313" key="2">
    <source>
        <dbReference type="Proteomes" id="UP000014803"/>
    </source>
</evidence>
<dbReference type="STRING" id="1254432.SCE1572_23150"/>
<dbReference type="PATRIC" id="fig|1254432.3.peg.5245"/>
<dbReference type="HOGENOM" id="CLU_2737907_0_0_7"/>
<sequence length="74" mass="7776">MNEMSDVGSARRAKDELKAKIGGEPWCVGVGVEREDGVGFIVRVSVRSGGAEAARAAIPQRIGGVLIKVIENDP</sequence>
<dbReference type="AlphaFoldDB" id="S4Y2L2"/>
<evidence type="ECO:0000313" key="1">
    <source>
        <dbReference type="EMBL" id="AGP37123.1"/>
    </source>
</evidence>
<dbReference type="KEGG" id="scu:SCE1572_23150"/>
<gene>
    <name evidence="1" type="ORF">SCE1572_23150</name>
</gene>
<protein>
    <submittedName>
        <fullName evidence="1">Uncharacterized protein</fullName>
    </submittedName>
</protein>
<dbReference type="Proteomes" id="UP000014803">
    <property type="component" value="Chromosome"/>
</dbReference>
<reference evidence="1 2" key="1">
    <citation type="journal article" date="2013" name="Sci. Rep.">
        <title>Extraordinary expansion of a Sorangium cellulosum genome from an alkaline milieu.</title>
        <authorList>
            <person name="Han K."/>
            <person name="Li Z.F."/>
            <person name="Peng R."/>
            <person name="Zhu L.P."/>
            <person name="Zhou T."/>
            <person name="Wang L.G."/>
            <person name="Li S.G."/>
            <person name="Zhang X.B."/>
            <person name="Hu W."/>
            <person name="Wu Z.H."/>
            <person name="Qin N."/>
            <person name="Li Y.Z."/>
        </authorList>
    </citation>
    <scope>NUCLEOTIDE SEQUENCE [LARGE SCALE GENOMIC DNA]</scope>
    <source>
        <strain evidence="1 2">So0157-2</strain>
    </source>
</reference>
<accession>S4Y2L2</accession>
<proteinExistence type="predicted"/>
<organism evidence="1 2">
    <name type="scientific">Sorangium cellulosum So0157-2</name>
    <dbReference type="NCBI Taxonomy" id="1254432"/>
    <lineage>
        <taxon>Bacteria</taxon>
        <taxon>Pseudomonadati</taxon>
        <taxon>Myxococcota</taxon>
        <taxon>Polyangia</taxon>
        <taxon>Polyangiales</taxon>
        <taxon>Polyangiaceae</taxon>
        <taxon>Sorangium</taxon>
    </lineage>
</organism>
<name>S4Y2L2_SORCE</name>
<dbReference type="EMBL" id="CP003969">
    <property type="protein sequence ID" value="AGP37123.1"/>
    <property type="molecule type" value="Genomic_DNA"/>
</dbReference>